<gene>
    <name evidence="1" type="ORF">SOO65_19375</name>
</gene>
<evidence type="ECO:0000313" key="2">
    <source>
        <dbReference type="Proteomes" id="UP001324634"/>
    </source>
</evidence>
<name>A0AAX4HNI7_9BACT</name>
<sequence length="244" mass="27527">MNYSLMKLALTVVLNLVASVPLYAQMVEQKQLNFPVKAEELMKGDIHYYFSLDNPRKLLKQHPELFDLDSLSLFSEPESAIAVTKAAYVIDRPVGFFDDKQMTDEKFVSHVLGDQKVKKLNPETFKVTVPGEFSHQYKLQIFIDSDDISTLPNSKVIRAVSAAKKMDIISQGASSIVIKEMTQYSKFSLGGIVVMSFIPLKETKTLVIQYQLSSVKKAFGSAKIMKPGMVQEISYGRRLIQDFK</sequence>
<dbReference type="EMBL" id="CP139487">
    <property type="protein sequence ID" value="WPU64859.1"/>
    <property type="molecule type" value="Genomic_DNA"/>
</dbReference>
<dbReference type="AlphaFoldDB" id="A0AAX4HNI7"/>
<organism evidence="1 2">
    <name type="scientific">Peredibacter starrii</name>
    <dbReference type="NCBI Taxonomy" id="28202"/>
    <lineage>
        <taxon>Bacteria</taxon>
        <taxon>Pseudomonadati</taxon>
        <taxon>Bdellovibrionota</taxon>
        <taxon>Bacteriovoracia</taxon>
        <taxon>Bacteriovoracales</taxon>
        <taxon>Bacteriovoracaceae</taxon>
        <taxon>Peredibacter</taxon>
    </lineage>
</organism>
<reference evidence="1 2" key="1">
    <citation type="submission" date="2023-11" db="EMBL/GenBank/DDBJ databases">
        <title>Peredibacter starrii A3.12.</title>
        <authorList>
            <person name="Mitchell R.J."/>
        </authorList>
    </citation>
    <scope>NUCLEOTIDE SEQUENCE [LARGE SCALE GENOMIC DNA]</scope>
    <source>
        <strain evidence="1 2">A3.12</strain>
    </source>
</reference>
<dbReference type="Proteomes" id="UP001324634">
    <property type="component" value="Chromosome"/>
</dbReference>
<dbReference type="RefSeq" id="WP_321394462.1">
    <property type="nucleotide sequence ID" value="NZ_CP139487.1"/>
</dbReference>
<accession>A0AAX4HNI7</accession>
<keyword evidence="2" id="KW-1185">Reference proteome</keyword>
<protein>
    <submittedName>
        <fullName evidence="1">Uncharacterized protein</fullName>
    </submittedName>
</protein>
<dbReference type="KEGG" id="psti:SOO65_19375"/>
<proteinExistence type="predicted"/>
<evidence type="ECO:0000313" key="1">
    <source>
        <dbReference type="EMBL" id="WPU64859.1"/>
    </source>
</evidence>